<gene>
    <name evidence="2" type="ORF">BJ878DRAFT_520761</name>
</gene>
<dbReference type="AlphaFoldDB" id="A0A9P7YX38"/>
<reference evidence="2" key="1">
    <citation type="journal article" date="2021" name="IMA Fungus">
        <title>Genomic characterization of three marine fungi, including Emericellopsis atlantica sp. nov. with signatures of a generalist lifestyle and marine biomass degradation.</title>
        <authorList>
            <person name="Hagestad O.C."/>
            <person name="Hou L."/>
            <person name="Andersen J.H."/>
            <person name="Hansen E.H."/>
            <person name="Altermark B."/>
            <person name="Li C."/>
            <person name="Kuhnert E."/>
            <person name="Cox R.J."/>
            <person name="Crous P.W."/>
            <person name="Spatafora J.W."/>
            <person name="Lail K."/>
            <person name="Amirebrahimi M."/>
            <person name="Lipzen A."/>
            <person name="Pangilinan J."/>
            <person name="Andreopoulos W."/>
            <person name="Hayes R.D."/>
            <person name="Ng V."/>
            <person name="Grigoriev I.V."/>
            <person name="Jackson S.A."/>
            <person name="Sutton T.D.S."/>
            <person name="Dobson A.D.W."/>
            <person name="Rama T."/>
        </authorList>
    </citation>
    <scope>NUCLEOTIDE SEQUENCE</scope>
    <source>
        <strain evidence="2">TRa3180A</strain>
    </source>
</reference>
<evidence type="ECO:0000256" key="1">
    <source>
        <dbReference type="SAM" id="MobiDB-lite"/>
    </source>
</evidence>
<evidence type="ECO:0000313" key="2">
    <source>
        <dbReference type="EMBL" id="KAG9241434.1"/>
    </source>
</evidence>
<keyword evidence="3" id="KW-1185">Reference proteome</keyword>
<dbReference type="Proteomes" id="UP000887226">
    <property type="component" value="Unassembled WGS sequence"/>
</dbReference>
<evidence type="ECO:0000313" key="3">
    <source>
        <dbReference type="Proteomes" id="UP000887226"/>
    </source>
</evidence>
<dbReference type="EMBL" id="MU254213">
    <property type="protein sequence ID" value="KAG9241434.1"/>
    <property type="molecule type" value="Genomic_DNA"/>
</dbReference>
<comment type="caution">
    <text evidence="2">The sequence shown here is derived from an EMBL/GenBank/DDBJ whole genome shotgun (WGS) entry which is preliminary data.</text>
</comment>
<protein>
    <submittedName>
        <fullName evidence="2">Uncharacterized protein</fullName>
    </submittedName>
</protein>
<name>A0A9P7YX38_9HELO</name>
<proteinExistence type="predicted"/>
<accession>A0A9P7YX38</accession>
<organism evidence="2 3">
    <name type="scientific">Calycina marina</name>
    <dbReference type="NCBI Taxonomy" id="1763456"/>
    <lineage>
        <taxon>Eukaryota</taxon>
        <taxon>Fungi</taxon>
        <taxon>Dikarya</taxon>
        <taxon>Ascomycota</taxon>
        <taxon>Pezizomycotina</taxon>
        <taxon>Leotiomycetes</taxon>
        <taxon>Helotiales</taxon>
        <taxon>Pezizellaceae</taxon>
        <taxon>Calycina</taxon>
    </lineage>
</organism>
<feature type="compositionally biased region" description="Basic and acidic residues" evidence="1">
    <location>
        <begin position="41"/>
        <end position="67"/>
    </location>
</feature>
<sequence length="87" mass="9011">MDFLNKAKEQLSNSSGSTGTTGNTAAPTGGATAPAGQTQDYGDKAFDFVSKKSGHDFAPGTDEKITDGARGMYEKATGNKVDPKYSN</sequence>
<feature type="compositionally biased region" description="Low complexity" evidence="1">
    <location>
        <begin position="12"/>
        <end position="36"/>
    </location>
</feature>
<dbReference type="OrthoDB" id="3050608at2759"/>
<feature type="region of interest" description="Disordered" evidence="1">
    <location>
        <begin position="1"/>
        <end position="71"/>
    </location>
</feature>